<keyword evidence="2" id="KW-0489">Methyltransferase</keyword>
<keyword evidence="2" id="KW-0808">Transferase</keyword>
<accession>A0AAU8P759</accession>
<name>A0AAU8P759_DESK7</name>
<gene>
    <name evidence="2" type="ordered locus">Desku_0124</name>
</gene>
<dbReference type="Proteomes" id="UP000009229">
    <property type="component" value="Chromosome"/>
</dbReference>
<dbReference type="InterPro" id="IPR029063">
    <property type="entry name" value="SAM-dependent_MTases_sf"/>
</dbReference>
<dbReference type="SUPFAM" id="SSF53335">
    <property type="entry name" value="S-adenosyl-L-methionine-dependent methyltransferases"/>
    <property type="match status" value="1"/>
</dbReference>
<reference evidence="3" key="1">
    <citation type="submission" date="2011-05" db="EMBL/GenBank/DDBJ databases">
        <title>Complete sequence of Desulfotomaculum kuznetsovii DSM 6115.</title>
        <authorList>
            <person name="Lucas S."/>
            <person name="Han J."/>
            <person name="Lapidus A."/>
            <person name="Cheng J.-F."/>
            <person name="Goodwin L."/>
            <person name="Pitluck S."/>
            <person name="Peters L."/>
            <person name="Mikhailova N."/>
            <person name="Lu M."/>
            <person name="Saunders E."/>
            <person name="Han C."/>
            <person name="Tapia R."/>
            <person name="Land M."/>
            <person name="Hauser L."/>
            <person name="Kyrpides N."/>
            <person name="Ivanova N."/>
            <person name="Pagani I."/>
            <person name="Nazina T."/>
            <person name="Ivanova A."/>
            <person name="Parshina S."/>
            <person name="Kuever J."/>
            <person name="Muyzer G."/>
            <person name="Plugge C."/>
            <person name="Stams A."/>
            <person name="Woyke T."/>
        </authorList>
    </citation>
    <scope>NUCLEOTIDE SEQUENCE [LARGE SCALE GENOMIC DNA]</scope>
    <source>
        <strain evidence="3">DSM 6115 / VKM B-1805 / 17</strain>
    </source>
</reference>
<evidence type="ECO:0000313" key="2">
    <source>
        <dbReference type="EMBL" id="AEG13769.1"/>
    </source>
</evidence>
<dbReference type="CDD" id="cd02440">
    <property type="entry name" value="AdoMet_MTases"/>
    <property type="match status" value="1"/>
</dbReference>
<dbReference type="RefSeq" id="WP_013821284.1">
    <property type="nucleotide sequence ID" value="NC_015573.1"/>
</dbReference>
<dbReference type="KEGG" id="dku:Desku_0124"/>
<evidence type="ECO:0000313" key="3">
    <source>
        <dbReference type="Proteomes" id="UP000009229"/>
    </source>
</evidence>
<dbReference type="InterPro" id="IPR013216">
    <property type="entry name" value="Methyltransf_11"/>
</dbReference>
<dbReference type="Gene3D" id="3.40.50.150">
    <property type="entry name" value="Vaccinia Virus protein VP39"/>
    <property type="match status" value="1"/>
</dbReference>
<dbReference type="AlphaFoldDB" id="A0AAU8P759"/>
<dbReference type="GO" id="GO:0008757">
    <property type="term" value="F:S-adenosylmethionine-dependent methyltransferase activity"/>
    <property type="evidence" value="ECO:0007669"/>
    <property type="project" value="InterPro"/>
</dbReference>
<dbReference type="PANTHER" id="PTHR42912">
    <property type="entry name" value="METHYLTRANSFERASE"/>
    <property type="match status" value="1"/>
</dbReference>
<keyword evidence="3" id="KW-1185">Reference proteome</keyword>
<evidence type="ECO:0000259" key="1">
    <source>
        <dbReference type="Pfam" id="PF08241"/>
    </source>
</evidence>
<dbReference type="Pfam" id="PF08241">
    <property type="entry name" value="Methyltransf_11"/>
    <property type="match status" value="1"/>
</dbReference>
<sequence length="253" mass="29355">MINEISKYWSREASEYDKSIQAEFRNQKGIAAWKKLLREALGEKVPQHVLDVGTGSGFLSILLAEMGHRVVAVDAAPGMLEIASKNAAQRGLRIDFRLNDASELVGFADDTFDAVVSRHVVWTLPDPEKAYAEWWRVLRPGGKLIVIDGNWYLNLRSPFRRAWRVFSWLLIFLTEGRKPWKRQKIDEELLQRLPLADRLRPQEDQKLLDLCGYKIISINTNIYYFKMRGAFEFLKTGYWGDTFMIVAEKPVYR</sequence>
<organism evidence="2 3">
    <name type="scientific">Desulfofundulus kuznetsovii (strain DSM 6115 / VKM B-1805 / 17)</name>
    <name type="common">Desulfotomaculum kuznetsovii</name>
    <dbReference type="NCBI Taxonomy" id="760568"/>
    <lineage>
        <taxon>Bacteria</taxon>
        <taxon>Bacillati</taxon>
        <taxon>Bacillota</taxon>
        <taxon>Clostridia</taxon>
        <taxon>Eubacteriales</taxon>
        <taxon>Peptococcaceae</taxon>
        <taxon>Desulfofundulus</taxon>
    </lineage>
</organism>
<dbReference type="EMBL" id="CP002770">
    <property type="protein sequence ID" value="AEG13769.1"/>
    <property type="molecule type" value="Genomic_DNA"/>
</dbReference>
<dbReference type="InterPro" id="IPR050508">
    <property type="entry name" value="Methyltransf_Superfamily"/>
</dbReference>
<feature type="domain" description="Methyltransferase type 11" evidence="1">
    <location>
        <begin position="50"/>
        <end position="146"/>
    </location>
</feature>
<dbReference type="GO" id="GO:0032259">
    <property type="term" value="P:methylation"/>
    <property type="evidence" value="ECO:0007669"/>
    <property type="project" value="UniProtKB-KW"/>
</dbReference>
<proteinExistence type="predicted"/>
<dbReference type="PANTHER" id="PTHR42912:SF80">
    <property type="entry name" value="METHYLTRANSFERASE DOMAIN-CONTAINING PROTEIN"/>
    <property type="match status" value="1"/>
</dbReference>
<protein>
    <submittedName>
        <fullName evidence="2">Methyltransferase type 11</fullName>
    </submittedName>
</protein>